<dbReference type="SUPFAM" id="SSF81383">
    <property type="entry name" value="F-box domain"/>
    <property type="match status" value="2"/>
</dbReference>
<dbReference type="InterPro" id="IPR050796">
    <property type="entry name" value="SCF_F-box_component"/>
</dbReference>
<dbReference type="EMBL" id="JAKOGI010000428">
    <property type="protein sequence ID" value="KAJ8435181.1"/>
    <property type="molecule type" value="Genomic_DNA"/>
</dbReference>
<feature type="domain" description="F-box" evidence="1">
    <location>
        <begin position="21"/>
        <end position="61"/>
    </location>
</feature>
<feature type="domain" description="F-box" evidence="1">
    <location>
        <begin position="621"/>
        <end position="661"/>
    </location>
</feature>
<dbReference type="CDD" id="cd22157">
    <property type="entry name" value="F-box_AtFBW1-like"/>
    <property type="match status" value="1"/>
</dbReference>
<evidence type="ECO:0000313" key="3">
    <source>
        <dbReference type="Proteomes" id="UP001153076"/>
    </source>
</evidence>
<sequence>MAEEKKAREKKHSITAIPGCLPQELINDILLVLPAKSLCQFKSVSKSWNGLISTPSFAKSHLHGIKNHTSLLFIHGTQATVFSLNLKLKDMCDLVHAGVEIAGETTPLPLGSIHVMGSSYGLICIQGSNKLIYVFNPTTKECRNIRFPSLSCSVFGYGFGFVPSIDDYKIVLLTRKASNNRVYVFSLRDDQWRELDGSGTAFGALAVNPFGDFACAGTSLEVEWNVAFYWVVQVHEGFSLLKFDLIKQNFSRGWYLDQNCENSRTRPSIWATKQYDSLCVYQLFSLSSFEMWMLEAEYEDWKLMFKLGLGFDGPQFATPTSNGYVFVRVHDGGGLKIMLVDTNQEPPTCHLVTKKMVTFVASFAPSLISPHYGRQRIVELSPSEAGSLHAARSCHGLIYPQTTDLIHGAKTFNDWNIVLLGRCEEFCNSCCSTDYRVRIFSLWDGQWRELDGSSNAFDAVVDCSYCYEASREVLWNEAFYWIDQLADGFSLLQFDLIKEKFSRGWNLKQNCGDCERMVNIFVTQHNNLCVCQMFIPNCFEMRILELEYGDWKLKLQFEPLFPVEKKLVGSTSNGYVFVKLWNRRKWEVMLVDTNQERRTYYYATDKLVKNNKKIATIGGCLPQELITEVLLRLSIKSPVRFNLVCKTWNNSNSTQCFAKSRVHGIENPASLLFLRVKVVRVRDWIGSSVEIDGNLTTLQSVLVHILESSHGLICILDVNNLSYVFNPITNEGRTIPFPVCDISGHGFGFVPSIDDYKIVLLTQKSSTINLLIILRSHEWPHLGKTQATLWNEAFYWVVPISEGFSSLKFDVFKEKFSRVSNLKRTVDVIAAWLPCVSLNTIACLSVSWRIQILLRYGCWKRNIVTGNLKLRFGIQFPMALLLGSTSDGYALMTLNGRKMQILTLDANQERPTCHRITDEGFTYVADILQVLFPLLIMIARHSTSV</sequence>
<comment type="caution">
    <text evidence="2">The sequence shown here is derived from an EMBL/GenBank/DDBJ whole genome shotgun (WGS) entry which is preliminary data.</text>
</comment>
<dbReference type="Pfam" id="PF07734">
    <property type="entry name" value="FBA_1"/>
    <property type="match status" value="1"/>
</dbReference>
<dbReference type="NCBIfam" id="TIGR01640">
    <property type="entry name" value="F_box_assoc_1"/>
    <property type="match status" value="1"/>
</dbReference>
<keyword evidence="3" id="KW-1185">Reference proteome</keyword>
<dbReference type="InterPro" id="IPR017451">
    <property type="entry name" value="F-box-assoc_interact_dom"/>
</dbReference>
<evidence type="ECO:0000313" key="2">
    <source>
        <dbReference type="EMBL" id="KAJ8435181.1"/>
    </source>
</evidence>
<dbReference type="InterPro" id="IPR006527">
    <property type="entry name" value="F-box-assoc_dom_typ1"/>
</dbReference>
<dbReference type="Pfam" id="PF00646">
    <property type="entry name" value="F-box"/>
    <property type="match status" value="2"/>
</dbReference>
<dbReference type="AlphaFoldDB" id="A0A9Q1QBB5"/>
<accession>A0A9Q1QBB5</accession>
<protein>
    <recommendedName>
        <fullName evidence="1">F-box domain-containing protein</fullName>
    </recommendedName>
</protein>
<evidence type="ECO:0000259" key="1">
    <source>
        <dbReference type="SMART" id="SM00256"/>
    </source>
</evidence>
<dbReference type="PANTHER" id="PTHR31672:SF13">
    <property type="entry name" value="F-BOX PROTEIN CPR30-LIKE"/>
    <property type="match status" value="1"/>
</dbReference>
<proteinExistence type="predicted"/>
<dbReference type="Gene3D" id="1.20.1280.50">
    <property type="match status" value="1"/>
</dbReference>
<dbReference type="SUPFAM" id="SSF101898">
    <property type="entry name" value="NHL repeat"/>
    <property type="match status" value="1"/>
</dbReference>
<dbReference type="InterPro" id="IPR001810">
    <property type="entry name" value="F-box_dom"/>
</dbReference>
<dbReference type="SMART" id="SM00256">
    <property type="entry name" value="FBOX"/>
    <property type="match status" value="2"/>
</dbReference>
<organism evidence="2 3">
    <name type="scientific">Carnegiea gigantea</name>
    <dbReference type="NCBI Taxonomy" id="171969"/>
    <lineage>
        <taxon>Eukaryota</taxon>
        <taxon>Viridiplantae</taxon>
        <taxon>Streptophyta</taxon>
        <taxon>Embryophyta</taxon>
        <taxon>Tracheophyta</taxon>
        <taxon>Spermatophyta</taxon>
        <taxon>Magnoliopsida</taxon>
        <taxon>eudicotyledons</taxon>
        <taxon>Gunneridae</taxon>
        <taxon>Pentapetalae</taxon>
        <taxon>Caryophyllales</taxon>
        <taxon>Cactineae</taxon>
        <taxon>Cactaceae</taxon>
        <taxon>Cactoideae</taxon>
        <taxon>Echinocereeae</taxon>
        <taxon>Carnegiea</taxon>
    </lineage>
</organism>
<dbReference type="Proteomes" id="UP001153076">
    <property type="component" value="Unassembled WGS sequence"/>
</dbReference>
<reference evidence="2" key="1">
    <citation type="submission" date="2022-04" db="EMBL/GenBank/DDBJ databases">
        <title>Carnegiea gigantea Genome sequencing and assembly v2.</title>
        <authorList>
            <person name="Copetti D."/>
            <person name="Sanderson M.J."/>
            <person name="Burquez A."/>
            <person name="Wojciechowski M.F."/>
        </authorList>
    </citation>
    <scope>NUCLEOTIDE SEQUENCE</scope>
    <source>
        <strain evidence="2">SGP5-SGP5p</strain>
        <tissue evidence="2">Aerial part</tissue>
    </source>
</reference>
<gene>
    <name evidence="2" type="ORF">Cgig2_028367</name>
</gene>
<name>A0A9Q1QBB5_9CARY</name>
<dbReference type="PANTHER" id="PTHR31672">
    <property type="entry name" value="BNACNNG10540D PROTEIN"/>
    <property type="match status" value="1"/>
</dbReference>
<dbReference type="InterPro" id="IPR036047">
    <property type="entry name" value="F-box-like_dom_sf"/>
</dbReference>
<dbReference type="OrthoDB" id="591557at2759"/>